<proteinExistence type="predicted"/>
<sequence length="287" mass="32483">MTSQFILEANPENFNEIVLGNSMRGPVLVNYWSSTAAPCHMLWPRLESLVNEYAGRFLLINLNTDKHRAFAQNELGVRSVPTVQIYHQQKIVEVIHGAESEQSIRNLLSRHLPRASDSLLVESVKLYNENKVDKAIDELKTLQKNDPENPRIATSIVKLLYRESRFEDMEAYINGQSAVIKSSEEVITLLTHSKLQRAAQSAPDSEQLQRELQADSNNLDLRYMQLSVNVLNDQIMPALDQLLACIKLDAKYKDNLLSKTMVMLLNSSGLQADVVSQYRAKMIDALS</sequence>
<feature type="domain" description="Thioredoxin" evidence="1">
    <location>
        <begin position="1"/>
        <end position="113"/>
    </location>
</feature>
<dbReference type="PANTHER" id="PTHR45663">
    <property type="entry name" value="GEO12009P1"/>
    <property type="match status" value="1"/>
</dbReference>
<dbReference type="Pfam" id="PF14561">
    <property type="entry name" value="TPR_20"/>
    <property type="match status" value="1"/>
</dbReference>
<evidence type="ECO:0000313" key="2">
    <source>
        <dbReference type="EMBL" id="VAW72985.1"/>
    </source>
</evidence>
<dbReference type="PROSITE" id="PS51352">
    <property type="entry name" value="THIOREDOXIN_2"/>
    <property type="match status" value="1"/>
</dbReference>
<reference evidence="2" key="1">
    <citation type="submission" date="2018-06" db="EMBL/GenBank/DDBJ databases">
        <authorList>
            <person name="Zhirakovskaya E."/>
        </authorList>
    </citation>
    <scope>NUCLEOTIDE SEQUENCE</scope>
</reference>
<dbReference type="CDD" id="cd02947">
    <property type="entry name" value="TRX_family"/>
    <property type="match status" value="1"/>
</dbReference>
<organism evidence="2">
    <name type="scientific">hydrothermal vent metagenome</name>
    <dbReference type="NCBI Taxonomy" id="652676"/>
    <lineage>
        <taxon>unclassified sequences</taxon>
        <taxon>metagenomes</taxon>
        <taxon>ecological metagenomes</taxon>
    </lineage>
</organism>
<dbReference type="GO" id="GO:0006950">
    <property type="term" value="P:response to stress"/>
    <property type="evidence" value="ECO:0007669"/>
    <property type="project" value="UniProtKB-ARBA"/>
</dbReference>
<dbReference type="Gene3D" id="3.40.30.10">
    <property type="entry name" value="Glutaredoxin"/>
    <property type="match status" value="1"/>
</dbReference>
<dbReference type="SUPFAM" id="SSF52833">
    <property type="entry name" value="Thioredoxin-like"/>
    <property type="match status" value="1"/>
</dbReference>
<dbReference type="PANTHER" id="PTHR45663:SF11">
    <property type="entry name" value="GEO12009P1"/>
    <property type="match status" value="1"/>
</dbReference>
<protein>
    <submittedName>
        <fullName evidence="2">FIG000875: Thioredoxin domain-containing protein EC-YbbN</fullName>
    </submittedName>
</protein>
<evidence type="ECO:0000259" key="1">
    <source>
        <dbReference type="PROSITE" id="PS51352"/>
    </source>
</evidence>
<dbReference type="InterPro" id="IPR036249">
    <property type="entry name" value="Thioredoxin-like_sf"/>
</dbReference>
<dbReference type="InterPro" id="IPR011990">
    <property type="entry name" value="TPR-like_helical_dom_sf"/>
</dbReference>
<dbReference type="GO" id="GO:0005737">
    <property type="term" value="C:cytoplasm"/>
    <property type="evidence" value="ECO:0007669"/>
    <property type="project" value="TreeGrafter"/>
</dbReference>
<dbReference type="InterPro" id="IPR013766">
    <property type="entry name" value="Thioredoxin_domain"/>
</dbReference>
<dbReference type="AlphaFoldDB" id="A0A3B0XX84"/>
<name>A0A3B0XX84_9ZZZZ</name>
<dbReference type="Gene3D" id="1.25.40.10">
    <property type="entry name" value="Tetratricopeptide repeat domain"/>
    <property type="match status" value="2"/>
</dbReference>
<dbReference type="EMBL" id="UOFJ01000693">
    <property type="protein sequence ID" value="VAW72985.1"/>
    <property type="molecule type" value="Genomic_DNA"/>
</dbReference>
<dbReference type="Pfam" id="PF00085">
    <property type="entry name" value="Thioredoxin"/>
    <property type="match status" value="1"/>
</dbReference>
<dbReference type="GO" id="GO:0015035">
    <property type="term" value="F:protein-disulfide reductase activity"/>
    <property type="evidence" value="ECO:0007669"/>
    <property type="project" value="TreeGrafter"/>
</dbReference>
<gene>
    <name evidence="2" type="ORF">MNBD_GAMMA10-248</name>
</gene>
<accession>A0A3B0XX84</accession>